<dbReference type="PANTHER" id="PTHR33866">
    <property type="entry name" value="S-ADENOSYLMETHIONINE DECARBOXYLASE PROENZYME"/>
    <property type="match status" value="1"/>
</dbReference>
<evidence type="ECO:0000256" key="1">
    <source>
        <dbReference type="ARBA" id="ARBA00001928"/>
    </source>
</evidence>
<comment type="cofactor">
    <cofactor evidence="1">
        <name>pyruvate</name>
        <dbReference type="ChEBI" id="CHEBI:15361"/>
    </cofactor>
</comment>
<evidence type="ECO:0000256" key="6">
    <source>
        <dbReference type="ARBA" id="ARBA00023115"/>
    </source>
</evidence>
<keyword evidence="9" id="KW-0704">Schiff base</keyword>
<keyword evidence="8" id="KW-0456">Lyase</keyword>
<evidence type="ECO:0000256" key="7">
    <source>
        <dbReference type="ARBA" id="ARBA00023145"/>
    </source>
</evidence>
<evidence type="ECO:0000313" key="12">
    <source>
        <dbReference type="Proteomes" id="UP000191240"/>
    </source>
</evidence>
<dbReference type="AlphaFoldDB" id="A0A1M6DGN2"/>
<dbReference type="GO" id="GO:0005829">
    <property type="term" value="C:cytosol"/>
    <property type="evidence" value="ECO:0007669"/>
    <property type="project" value="TreeGrafter"/>
</dbReference>
<evidence type="ECO:0000256" key="8">
    <source>
        <dbReference type="ARBA" id="ARBA00023239"/>
    </source>
</evidence>
<dbReference type="EMBL" id="FQYW01000011">
    <property type="protein sequence ID" value="SHI72301.1"/>
    <property type="molecule type" value="Genomic_DNA"/>
</dbReference>
<keyword evidence="7" id="KW-0865">Zymogen</keyword>
<dbReference type="Pfam" id="PF02675">
    <property type="entry name" value="AdoMet_dc"/>
    <property type="match status" value="1"/>
</dbReference>
<name>A0A1M6DGN2_9FIRM</name>
<dbReference type="InterPro" id="IPR016067">
    <property type="entry name" value="S-AdoMet_deCO2ase_core"/>
</dbReference>
<keyword evidence="6" id="KW-0620">Polyamine biosynthesis</keyword>
<evidence type="ECO:0000256" key="9">
    <source>
        <dbReference type="ARBA" id="ARBA00023270"/>
    </source>
</evidence>
<proteinExistence type="predicted"/>
<keyword evidence="10" id="KW-0670">Pyruvate</keyword>
<keyword evidence="3" id="KW-0210">Decarboxylase</keyword>
<sequence>MKYVMKGVAYLSIIARHLTVDMYKCKNSCFEDVQALQSTLKTLLMESNLDILSSTGQIMSDDHIAIILLFDEGHITVHAFPELQYVSADAFICEEDAAPEEIFSSIRKLFKPEKTKTTILKRGDFGTNTDMKPKTKTKVAPLRRIHNTGSKVINMLKSKDDKKKN</sequence>
<dbReference type="Gene3D" id="3.60.90.10">
    <property type="entry name" value="S-adenosylmethionine decarboxylase"/>
    <property type="match status" value="1"/>
</dbReference>
<dbReference type="GO" id="GO:0008295">
    <property type="term" value="P:spermidine biosynthetic process"/>
    <property type="evidence" value="ECO:0007669"/>
    <property type="project" value="UniProtKB-KW"/>
</dbReference>
<evidence type="ECO:0000256" key="4">
    <source>
        <dbReference type="ARBA" id="ARBA00022813"/>
    </source>
</evidence>
<evidence type="ECO:0000313" key="11">
    <source>
        <dbReference type="EMBL" id="SHI72301.1"/>
    </source>
</evidence>
<keyword evidence="4" id="KW-0068">Autocatalytic cleavage</keyword>
<dbReference type="InterPro" id="IPR003826">
    <property type="entry name" value="AdoMetDC_fam_prok"/>
</dbReference>
<evidence type="ECO:0000256" key="3">
    <source>
        <dbReference type="ARBA" id="ARBA00022793"/>
    </source>
</evidence>
<evidence type="ECO:0000256" key="10">
    <source>
        <dbReference type="ARBA" id="ARBA00023317"/>
    </source>
</evidence>
<evidence type="ECO:0000256" key="2">
    <source>
        <dbReference type="ARBA" id="ARBA00022691"/>
    </source>
</evidence>
<dbReference type="GO" id="GO:0004014">
    <property type="term" value="F:adenosylmethionine decarboxylase activity"/>
    <property type="evidence" value="ECO:0007669"/>
    <property type="project" value="InterPro"/>
</dbReference>
<evidence type="ECO:0000256" key="5">
    <source>
        <dbReference type="ARBA" id="ARBA00023066"/>
    </source>
</evidence>
<dbReference type="PANTHER" id="PTHR33866:SF2">
    <property type="entry name" value="S-ADENOSYLMETHIONINE DECARBOXYLASE PROENZYME"/>
    <property type="match status" value="1"/>
</dbReference>
<organism evidence="11 12">
    <name type="scientific">Anaerovibrio lipolyticus DSM 3074</name>
    <dbReference type="NCBI Taxonomy" id="1120997"/>
    <lineage>
        <taxon>Bacteria</taxon>
        <taxon>Bacillati</taxon>
        <taxon>Bacillota</taxon>
        <taxon>Negativicutes</taxon>
        <taxon>Selenomonadales</taxon>
        <taxon>Selenomonadaceae</taxon>
        <taxon>Anaerovibrio</taxon>
    </lineage>
</organism>
<gene>
    <name evidence="11" type="ORF">SAMN02745671_01459</name>
</gene>
<accession>A0A1M6DGN2</accession>
<reference evidence="11 12" key="1">
    <citation type="submission" date="2016-11" db="EMBL/GenBank/DDBJ databases">
        <authorList>
            <person name="Jaros S."/>
            <person name="Januszkiewicz K."/>
            <person name="Wedrychowicz H."/>
        </authorList>
    </citation>
    <scope>NUCLEOTIDE SEQUENCE [LARGE SCALE GENOMIC DNA]</scope>
    <source>
        <strain evidence="11 12">DSM 3074</strain>
    </source>
</reference>
<dbReference type="SUPFAM" id="SSF56276">
    <property type="entry name" value="S-adenosylmethionine decarboxylase"/>
    <property type="match status" value="1"/>
</dbReference>
<keyword evidence="5" id="KW-0745">Spermidine biosynthesis</keyword>
<dbReference type="NCBIfam" id="TIGR03330">
    <property type="entry name" value="SAM_DCase_Bsu"/>
    <property type="match status" value="1"/>
</dbReference>
<protein>
    <submittedName>
        <fullName evidence="11">S-adenosylmethionine decarboxylase</fullName>
    </submittedName>
</protein>
<dbReference type="InterPro" id="IPR017716">
    <property type="entry name" value="S-AdoMet_deCOase_pro-enz"/>
</dbReference>
<dbReference type="Proteomes" id="UP000191240">
    <property type="component" value="Unassembled WGS sequence"/>
</dbReference>
<keyword evidence="2" id="KW-0949">S-adenosyl-L-methionine</keyword>